<feature type="transmembrane region" description="Helical" evidence="6">
    <location>
        <begin position="30"/>
        <end position="49"/>
    </location>
</feature>
<dbReference type="Gene3D" id="1.10.10.1740">
    <property type="entry name" value="Transmembrane protein 14-like"/>
    <property type="match status" value="1"/>
</dbReference>
<dbReference type="GO" id="GO:0070453">
    <property type="term" value="P:regulation of heme biosynthetic process"/>
    <property type="evidence" value="ECO:0007669"/>
    <property type="project" value="TreeGrafter"/>
</dbReference>
<dbReference type="AlphaFoldDB" id="R4WIP9"/>
<reference evidence="7" key="1">
    <citation type="journal article" date="2013" name="PLoS ONE">
        <title>Gene expression in gut symbiotic organ of stinkbug affected by extracellular bacterial symbiont.</title>
        <authorList>
            <person name="Futahashi R."/>
            <person name="Tanaka K."/>
            <person name="Tanahashi M."/>
            <person name="Nikoh N."/>
            <person name="Kikuchi Y."/>
            <person name="Lee B.L."/>
            <person name="Fukatsu T."/>
        </authorList>
    </citation>
    <scope>NUCLEOTIDE SEQUENCE</scope>
    <source>
        <tissue evidence="7">Midgut</tissue>
    </source>
</reference>
<keyword evidence="3 6" id="KW-0812">Transmembrane</keyword>
<dbReference type="PANTHER" id="PTHR12668:SF43">
    <property type="entry name" value="TRANSMEMBRANE PROTEIN 14 HOMOLOG"/>
    <property type="match status" value="1"/>
</dbReference>
<dbReference type="InterPro" id="IPR044890">
    <property type="entry name" value="TMEM14_sf"/>
</dbReference>
<evidence type="ECO:0000256" key="3">
    <source>
        <dbReference type="ARBA" id="ARBA00022692"/>
    </source>
</evidence>
<evidence type="ECO:0000256" key="5">
    <source>
        <dbReference type="ARBA" id="ARBA00023136"/>
    </source>
</evidence>
<dbReference type="PANTHER" id="PTHR12668">
    <property type="entry name" value="TRANSMEMBRANE PROTEIN 14, 15"/>
    <property type="match status" value="1"/>
</dbReference>
<dbReference type="GO" id="GO:0031966">
    <property type="term" value="C:mitochondrial membrane"/>
    <property type="evidence" value="ECO:0007669"/>
    <property type="project" value="TreeGrafter"/>
</dbReference>
<evidence type="ECO:0000256" key="4">
    <source>
        <dbReference type="ARBA" id="ARBA00022989"/>
    </source>
</evidence>
<sequence>MAVDTFGILYAVVVAAGGTLGYVKSGSVPSLAAGILFGSAIGVGAYQFSKGPENYHMALGTSSVLAGLMGSRFYSSGKFMPAGLICIISVAMATRYAAKGLLVAREIRP</sequence>
<organism evidence="7">
    <name type="scientific">Riptortus pedestris</name>
    <name type="common">Bean bug</name>
    <dbReference type="NCBI Taxonomy" id="329032"/>
    <lineage>
        <taxon>Eukaryota</taxon>
        <taxon>Metazoa</taxon>
        <taxon>Ecdysozoa</taxon>
        <taxon>Arthropoda</taxon>
        <taxon>Hexapoda</taxon>
        <taxon>Insecta</taxon>
        <taxon>Pterygota</taxon>
        <taxon>Neoptera</taxon>
        <taxon>Paraneoptera</taxon>
        <taxon>Hemiptera</taxon>
        <taxon>Heteroptera</taxon>
        <taxon>Panheteroptera</taxon>
        <taxon>Pentatomomorpha</taxon>
        <taxon>Coreoidea</taxon>
        <taxon>Alydidae</taxon>
        <taxon>Riptortus</taxon>
    </lineage>
</organism>
<evidence type="ECO:0008006" key="8">
    <source>
        <dbReference type="Google" id="ProtNLM"/>
    </source>
</evidence>
<evidence type="ECO:0000313" key="7">
    <source>
        <dbReference type="EMBL" id="BAN20550.1"/>
    </source>
</evidence>
<proteinExistence type="evidence at transcript level"/>
<keyword evidence="5 6" id="KW-0472">Membrane</keyword>
<name>R4WIP9_RIPPE</name>
<evidence type="ECO:0000256" key="1">
    <source>
        <dbReference type="ARBA" id="ARBA00004370"/>
    </source>
</evidence>
<evidence type="ECO:0000256" key="6">
    <source>
        <dbReference type="SAM" id="Phobius"/>
    </source>
</evidence>
<dbReference type="EMBL" id="AK417335">
    <property type="protein sequence ID" value="BAN20550.1"/>
    <property type="molecule type" value="mRNA"/>
</dbReference>
<evidence type="ECO:0000256" key="2">
    <source>
        <dbReference type="ARBA" id="ARBA00007590"/>
    </source>
</evidence>
<comment type="subcellular location">
    <subcellularLocation>
        <location evidence="1">Membrane</location>
    </subcellularLocation>
</comment>
<dbReference type="Pfam" id="PF03647">
    <property type="entry name" value="Tmemb_14"/>
    <property type="match status" value="1"/>
</dbReference>
<keyword evidence="4 6" id="KW-1133">Transmembrane helix</keyword>
<feature type="transmembrane region" description="Helical" evidence="6">
    <location>
        <begin position="79"/>
        <end position="98"/>
    </location>
</feature>
<dbReference type="InterPro" id="IPR005349">
    <property type="entry name" value="TMEM14"/>
</dbReference>
<protein>
    <recommendedName>
        <fullName evidence="8">Transmembrane protein 14C</fullName>
    </recommendedName>
</protein>
<accession>R4WIP9</accession>
<feature type="transmembrane region" description="Helical" evidence="6">
    <location>
        <begin position="6"/>
        <end position="23"/>
    </location>
</feature>
<comment type="similarity">
    <text evidence="2">Belongs to the TMEM14 family.</text>
</comment>